<keyword evidence="1" id="KW-1133">Transmembrane helix</keyword>
<dbReference type="HOGENOM" id="CLU_015767_1_1_0"/>
<dbReference type="SUPFAM" id="SSF109604">
    <property type="entry name" value="HD-domain/PDEase-like"/>
    <property type="match status" value="1"/>
</dbReference>
<dbReference type="KEGG" id="amo:Anamo_0683"/>
<dbReference type="PANTHER" id="PTHR36442">
    <property type="entry name" value="CYCLIC-DI-AMP PHOSPHODIESTERASE PGPH"/>
    <property type="match status" value="1"/>
</dbReference>
<evidence type="ECO:0000256" key="1">
    <source>
        <dbReference type="SAM" id="Phobius"/>
    </source>
</evidence>
<dbReference type="CDD" id="cd00077">
    <property type="entry name" value="HDc"/>
    <property type="match status" value="1"/>
</dbReference>
<dbReference type="InterPro" id="IPR003607">
    <property type="entry name" value="HD/PDEase_dom"/>
</dbReference>
<dbReference type="SMART" id="SM00471">
    <property type="entry name" value="HDc"/>
    <property type="match status" value="1"/>
</dbReference>
<dbReference type="EMBL" id="CP003198">
    <property type="protein sequence ID" value="AFM21331.1"/>
    <property type="molecule type" value="Genomic_DNA"/>
</dbReference>
<dbReference type="eggNOG" id="COG1480">
    <property type="taxonomic scope" value="Bacteria"/>
</dbReference>
<dbReference type="Gene3D" id="1.10.3210.10">
    <property type="entry name" value="Hypothetical protein af1432"/>
    <property type="match status" value="1"/>
</dbReference>
<dbReference type="AlphaFoldDB" id="I4BVM4"/>
<feature type="transmembrane region" description="Helical" evidence="1">
    <location>
        <begin position="326"/>
        <end position="349"/>
    </location>
</feature>
<dbReference type="PATRIC" id="fig|891968.3.peg.678"/>
<evidence type="ECO:0000313" key="3">
    <source>
        <dbReference type="EMBL" id="AFM21331.1"/>
    </source>
</evidence>
<keyword evidence="1" id="KW-0472">Membrane</keyword>
<dbReference type="InterPro" id="IPR006675">
    <property type="entry name" value="HDIG_dom"/>
</dbReference>
<keyword evidence="1" id="KW-0812">Transmembrane</keyword>
<gene>
    <name evidence="3" type="ordered locus">Anamo_0683</name>
</gene>
<dbReference type="PANTHER" id="PTHR36442:SF1">
    <property type="entry name" value="CYCLIC-DI-AMP PHOSPHODIESTERASE PGPH"/>
    <property type="match status" value="1"/>
</dbReference>
<proteinExistence type="predicted"/>
<dbReference type="InterPro" id="IPR006674">
    <property type="entry name" value="HD_domain"/>
</dbReference>
<feature type="domain" description="HD/PDEase" evidence="2">
    <location>
        <begin position="466"/>
        <end position="621"/>
    </location>
</feature>
<dbReference type="Pfam" id="PF07697">
    <property type="entry name" value="7TMR-HDED"/>
    <property type="match status" value="1"/>
</dbReference>
<reference evidence="4" key="1">
    <citation type="journal article" date="2013" name="Stand. Genomic Sci.">
        <title>Complete genome sequence of the moderate thermophile Anaerobaculum mobile type strain (NGA(T)).</title>
        <authorList>
            <person name="Mavromatis K."/>
            <person name="Stackebrandt E."/>
            <person name="Held B."/>
            <person name="Lapidus A."/>
            <person name="Nolan M."/>
            <person name="Lucas S."/>
            <person name="Hammon N."/>
            <person name="Deshpande S."/>
            <person name="Cheng J.F."/>
            <person name="Tapia R."/>
            <person name="Goodwin L.A."/>
            <person name="Pitluck S."/>
            <person name="Liolios K."/>
            <person name="Pagani I."/>
            <person name="Ivanova N."/>
            <person name="Mikhailova N."/>
            <person name="Huntemann M."/>
            <person name="Pati A."/>
            <person name="Chen A."/>
            <person name="Palaniappan K."/>
            <person name="Land M."/>
            <person name="Rohde M."/>
            <person name="Spring S."/>
            <person name="Goker M."/>
            <person name="Woyke T."/>
            <person name="Detter J.C."/>
            <person name="Bristow J."/>
            <person name="Eisen J.A."/>
            <person name="Markowitz V."/>
            <person name="Hugenholtz P."/>
            <person name="Klenk H.P."/>
            <person name="Kyrpides N.C."/>
        </authorList>
    </citation>
    <scope>NUCLEOTIDE SEQUENCE</scope>
    <source>
        <strain evidence="4">ATCC BAA-54 / DSM 13181 / NGA</strain>
    </source>
</reference>
<dbReference type="NCBIfam" id="TIGR00277">
    <property type="entry name" value="HDIG"/>
    <property type="match status" value="1"/>
</dbReference>
<evidence type="ECO:0000313" key="4">
    <source>
        <dbReference type="Proteomes" id="UP000006061"/>
    </source>
</evidence>
<name>I4BVM4_ACEMN</name>
<feature type="transmembrane region" description="Helical" evidence="1">
    <location>
        <begin position="416"/>
        <end position="437"/>
    </location>
</feature>
<protein>
    <submittedName>
        <fullName evidence="3">Putative domain HDIG-containing protein</fullName>
    </submittedName>
</protein>
<organism evidence="3 4">
    <name type="scientific">Acetomicrobium mobile (strain ATCC BAA-54 / DSM 13181 / JCM 12221 / NGA)</name>
    <name type="common">Anaerobaculum mobile</name>
    <dbReference type="NCBI Taxonomy" id="891968"/>
    <lineage>
        <taxon>Bacteria</taxon>
        <taxon>Thermotogati</taxon>
        <taxon>Synergistota</taxon>
        <taxon>Synergistia</taxon>
        <taxon>Synergistales</taxon>
        <taxon>Acetomicrobiaceae</taxon>
        <taxon>Acetomicrobium</taxon>
    </lineage>
</organism>
<sequence>MKFMKKRKGTTRGYPKNVAVALSGSSLRLEWLLRLFILALAGGLFFWGWRLDVADKGFKVGLPSPRDYYVLSEVTYLDEDTTRQLKENLASRVLGVKVIDFSLVPIVRAVLEDIDNPSSWSYLPEGLVNILKALPSSKRGRILDVTRNIGLQMLSLDNYSSSSTDLRGDLWKYLANANLPIADKNIAYQILSYLFTFVVETDSETTALVREFYKSSVELVEKVLKPGTLLVKKGELITPGIANLLRLQGYPESRFPNMQLAMVLLMVFLWSFLHRYTDLQEWRQTSTIRMTYFATLLILGWVMQFGVARVNALYSGIGTLPIVGWGYLTMPYISAFYLGLSGGLLGVMISSSNSFAYLYSMFLAVLITVLAHAVFKERPTTQGKAFLKIELVGFVAVALWYAFSGVFYHVPLLRDMLFVLLLLLCLGGIFILLLPLIERVFDVVSPIRLMELTHPSNALLKRLQVEAPGTYHHSMMVSTLAEAAAEQIRANALLVRGGAYYHDIGKLKRPQYFIENQIEGENVHDTLSPSLSALIILSHVQEGINLAKEYGLPSAMIDFIAEHHGTTCLSYFYNKARRNGDKVDKDQYCYPGPKPRSKETALLMLADSVEAAVRALGPSVLDITTLDDAVKQVIEVKKQEGQLDEVNLTMKDLSAIRQAFVTTLMSMYHTRWVRDKK</sequence>
<dbReference type="InterPro" id="IPR052722">
    <property type="entry name" value="PgpH_phosphodiesterase"/>
</dbReference>
<dbReference type="Pfam" id="PF01966">
    <property type="entry name" value="HD"/>
    <property type="match status" value="1"/>
</dbReference>
<dbReference type="STRING" id="891968.Anamo_0683"/>
<feature type="transmembrane region" description="Helical" evidence="1">
    <location>
        <begin position="387"/>
        <end position="410"/>
    </location>
</feature>
<accession>I4BVM4</accession>
<feature type="transmembrane region" description="Helical" evidence="1">
    <location>
        <begin position="255"/>
        <end position="273"/>
    </location>
</feature>
<keyword evidence="4" id="KW-1185">Reference proteome</keyword>
<evidence type="ECO:0000259" key="2">
    <source>
        <dbReference type="SMART" id="SM00471"/>
    </source>
</evidence>
<feature type="transmembrane region" description="Helical" evidence="1">
    <location>
        <begin position="355"/>
        <end position="375"/>
    </location>
</feature>
<feature type="transmembrane region" description="Helical" evidence="1">
    <location>
        <begin position="31"/>
        <end position="49"/>
    </location>
</feature>
<dbReference type="InterPro" id="IPR011624">
    <property type="entry name" value="Metal-dep_PHydrolase_7TM_extra"/>
</dbReference>
<feature type="transmembrane region" description="Helical" evidence="1">
    <location>
        <begin position="293"/>
        <end position="314"/>
    </location>
</feature>
<dbReference type="Proteomes" id="UP000006061">
    <property type="component" value="Chromosome"/>
</dbReference>